<protein>
    <submittedName>
        <fullName evidence="5">Phospholipid/glycerol acyltransferase</fullName>
    </submittedName>
</protein>
<evidence type="ECO:0000256" key="1">
    <source>
        <dbReference type="ARBA" id="ARBA00022679"/>
    </source>
</evidence>
<proteinExistence type="predicted"/>
<dbReference type="Pfam" id="PF01553">
    <property type="entry name" value="Acyltransferase"/>
    <property type="match status" value="1"/>
</dbReference>
<evidence type="ECO:0000313" key="5">
    <source>
        <dbReference type="EMBL" id="ACY98995.1"/>
    </source>
</evidence>
<dbReference type="STRING" id="471852.Tcur_3457"/>
<dbReference type="PANTHER" id="PTHR10434:SF55">
    <property type="entry name" value="POSSIBLE ACYLTRANSFERASE"/>
    <property type="match status" value="1"/>
</dbReference>
<dbReference type="KEGG" id="tcu:Tcur_3457"/>
<dbReference type="OrthoDB" id="9806008at2"/>
<dbReference type="AlphaFoldDB" id="D1AB52"/>
<dbReference type="GO" id="GO:0006654">
    <property type="term" value="P:phosphatidic acid biosynthetic process"/>
    <property type="evidence" value="ECO:0007669"/>
    <property type="project" value="TreeGrafter"/>
</dbReference>
<evidence type="ECO:0000256" key="3">
    <source>
        <dbReference type="SAM" id="MobiDB-lite"/>
    </source>
</evidence>
<accession>D1AB52</accession>
<keyword evidence="1 5" id="KW-0808">Transferase</keyword>
<gene>
    <name evidence="5" type="ordered locus">Tcur_3457</name>
</gene>
<keyword evidence="2 5" id="KW-0012">Acyltransferase</keyword>
<sequence>MSYGYSPRWRLLTIAVLRPLLFGMLKRDWRGQHNVPAEGGMIVAANHLSWADPLALAHYVYEAGRYPVYLAKSPLFETRFIGAVLRGTGQIPVYRDSADAAMALKAAEEALRAGQCLMFYPEGTCTRDPNLWPMTGQTGVARLAISTGVKVLPVAHWGAHELLPYGTKKFRPFPRKTMHVIAGEPIDLSKYADQPMTATVLREATNEIMRTIAELLGELRGEEPPKELYDHKKAIAERRRRDGKGAAAS</sequence>
<dbReference type="Proteomes" id="UP000001918">
    <property type="component" value="Chromosome"/>
</dbReference>
<dbReference type="RefSeq" id="WP_012853779.1">
    <property type="nucleotide sequence ID" value="NC_013510.1"/>
</dbReference>
<name>D1AB52_THECD</name>
<keyword evidence="6" id="KW-1185">Reference proteome</keyword>
<dbReference type="eggNOG" id="COG0204">
    <property type="taxonomic scope" value="Bacteria"/>
</dbReference>
<evidence type="ECO:0000313" key="6">
    <source>
        <dbReference type="Proteomes" id="UP000001918"/>
    </source>
</evidence>
<evidence type="ECO:0000259" key="4">
    <source>
        <dbReference type="SMART" id="SM00563"/>
    </source>
</evidence>
<evidence type="ECO:0000256" key="2">
    <source>
        <dbReference type="ARBA" id="ARBA00023315"/>
    </source>
</evidence>
<dbReference type="GO" id="GO:0005886">
    <property type="term" value="C:plasma membrane"/>
    <property type="evidence" value="ECO:0007669"/>
    <property type="project" value="TreeGrafter"/>
</dbReference>
<dbReference type="InterPro" id="IPR002123">
    <property type="entry name" value="Plipid/glycerol_acylTrfase"/>
</dbReference>
<dbReference type="EMBL" id="CP001738">
    <property type="protein sequence ID" value="ACY98995.1"/>
    <property type="molecule type" value="Genomic_DNA"/>
</dbReference>
<dbReference type="SUPFAM" id="SSF69593">
    <property type="entry name" value="Glycerol-3-phosphate (1)-acyltransferase"/>
    <property type="match status" value="1"/>
</dbReference>
<dbReference type="GO" id="GO:0003841">
    <property type="term" value="F:1-acylglycerol-3-phosphate O-acyltransferase activity"/>
    <property type="evidence" value="ECO:0007669"/>
    <property type="project" value="TreeGrafter"/>
</dbReference>
<feature type="region of interest" description="Disordered" evidence="3">
    <location>
        <begin position="223"/>
        <end position="249"/>
    </location>
</feature>
<organism evidence="5 6">
    <name type="scientific">Thermomonospora curvata (strain ATCC 19995 / DSM 43183 / JCM 3096 / KCTC 9072 / NBRC 15933 / NCIMB 10081 / Henssen B9)</name>
    <dbReference type="NCBI Taxonomy" id="471852"/>
    <lineage>
        <taxon>Bacteria</taxon>
        <taxon>Bacillati</taxon>
        <taxon>Actinomycetota</taxon>
        <taxon>Actinomycetes</taxon>
        <taxon>Streptosporangiales</taxon>
        <taxon>Thermomonosporaceae</taxon>
        <taxon>Thermomonospora</taxon>
    </lineage>
</organism>
<reference evidence="5 6" key="1">
    <citation type="journal article" date="2011" name="Stand. Genomic Sci.">
        <title>Complete genome sequence of Thermomonospora curvata type strain (B9).</title>
        <authorList>
            <person name="Chertkov O."/>
            <person name="Sikorski J."/>
            <person name="Nolan M."/>
            <person name="Lapidus A."/>
            <person name="Lucas S."/>
            <person name="Del Rio T.G."/>
            <person name="Tice H."/>
            <person name="Cheng J.F."/>
            <person name="Goodwin L."/>
            <person name="Pitluck S."/>
            <person name="Liolios K."/>
            <person name="Ivanova N."/>
            <person name="Mavromatis K."/>
            <person name="Mikhailova N."/>
            <person name="Ovchinnikova G."/>
            <person name="Pati A."/>
            <person name="Chen A."/>
            <person name="Palaniappan K."/>
            <person name="Djao O.D."/>
            <person name="Land M."/>
            <person name="Hauser L."/>
            <person name="Chang Y.J."/>
            <person name="Jeffries C.D."/>
            <person name="Brettin T."/>
            <person name="Han C."/>
            <person name="Detter J.C."/>
            <person name="Rohde M."/>
            <person name="Goker M."/>
            <person name="Woyke T."/>
            <person name="Bristow J."/>
            <person name="Eisen J.A."/>
            <person name="Markowitz V."/>
            <person name="Hugenholtz P."/>
            <person name="Klenk H.P."/>
            <person name="Kyrpides N.C."/>
        </authorList>
    </citation>
    <scope>NUCLEOTIDE SEQUENCE [LARGE SCALE GENOMIC DNA]</scope>
    <source>
        <strain evidence="6">ATCC 19995 / DSM 43183 / JCM 3096 / KCTC 9072 / NBRC 15933 / NCIMB 10081 / Henssen B9</strain>
    </source>
</reference>
<dbReference type="SMART" id="SM00563">
    <property type="entry name" value="PlsC"/>
    <property type="match status" value="1"/>
</dbReference>
<dbReference type="HOGENOM" id="CLU_027938_4_1_11"/>
<dbReference type="PANTHER" id="PTHR10434">
    <property type="entry name" value="1-ACYL-SN-GLYCEROL-3-PHOSPHATE ACYLTRANSFERASE"/>
    <property type="match status" value="1"/>
</dbReference>
<feature type="domain" description="Phospholipid/glycerol acyltransferase" evidence="4">
    <location>
        <begin position="41"/>
        <end position="159"/>
    </location>
</feature>
<dbReference type="CDD" id="cd07989">
    <property type="entry name" value="LPLAT_AGPAT-like"/>
    <property type="match status" value="1"/>
</dbReference>